<dbReference type="PANTHER" id="PTHR34676:SF8">
    <property type="entry name" value="TRANSMEMBRANE PROTEIN"/>
    <property type="match status" value="1"/>
</dbReference>
<evidence type="ECO:0000313" key="1">
    <source>
        <dbReference type="EMBL" id="CAD1818578.1"/>
    </source>
</evidence>
<dbReference type="PANTHER" id="PTHR34676">
    <property type="entry name" value="DUF4219 DOMAIN-CONTAINING PROTEIN-RELATED"/>
    <property type="match status" value="1"/>
</dbReference>
<name>A0A6V7NJA1_ANACO</name>
<proteinExistence type="predicted"/>
<sequence>MRAFLIAIDKRVWQSIAFGWKHPTEKVDNVDAPEPRNKWSKEEIDLSSSNGRGMNALFNALFQTEFSRVSTCETAKEIWDTLEVTHEIISLVKLQKLQILTSKFNSICIKEYKAFTEYYTSS</sequence>
<gene>
    <name evidence="1" type="ORF">CB5_LOCUS1789</name>
</gene>
<reference evidence="1" key="1">
    <citation type="submission" date="2020-07" db="EMBL/GenBank/DDBJ databases">
        <authorList>
            <person name="Lin J."/>
        </authorList>
    </citation>
    <scope>NUCLEOTIDE SEQUENCE</scope>
</reference>
<accession>A0A6V7NJA1</accession>
<protein>
    <submittedName>
        <fullName evidence="1">Uncharacterized protein</fullName>
    </submittedName>
</protein>
<dbReference type="AlphaFoldDB" id="A0A6V7NJA1"/>
<organism evidence="1">
    <name type="scientific">Ananas comosus var. bracteatus</name>
    <name type="common">red pineapple</name>
    <dbReference type="NCBI Taxonomy" id="296719"/>
    <lineage>
        <taxon>Eukaryota</taxon>
        <taxon>Viridiplantae</taxon>
        <taxon>Streptophyta</taxon>
        <taxon>Embryophyta</taxon>
        <taxon>Tracheophyta</taxon>
        <taxon>Spermatophyta</taxon>
        <taxon>Magnoliopsida</taxon>
        <taxon>Liliopsida</taxon>
        <taxon>Poales</taxon>
        <taxon>Bromeliaceae</taxon>
        <taxon>Bromelioideae</taxon>
        <taxon>Ananas</taxon>
    </lineage>
</organism>
<dbReference type="EMBL" id="LR862139">
    <property type="protein sequence ID" value="CAD1818578.1"/>
    <property type="molecule type" value="Genomic_DNA"/>
</dbReference>
<dbReference type="Pfam" id="PF14223">
    <property type="entry name" value="Retrotran_gag_2"/>
    <property type="match status" value="1"/>
</dbReference>